<evidence type="ECO:0000256" key="1">
    <source>
        <dbReference type="ARBA" id="ARBA00004651"/>
    </source>
</evidence>
<feature type="transmembrane region" description="Helical" evidence="6">
    <location>
        <begin position="82"/>
        <end position="102"/>
    </location>
</feature>
<comment type="caution">
    <text evidence="7">The sequence shown here is derived from an EMBL/GenBank/DDBJ whole genome shotgun (WGS) entry which is preliminary data.</text>
</comment>
<dbReference type="InterPro" id="IPR001851">
    <property type="entry name" value="ABC_transp_permease"/>
</dbReference>
<proteinExistence type="predicted"/>
<organism evidence="7 8">
    <name type="scientific">Salinarimonas ramus</name>
    <dbReference type="NCBI Taxonomy" id="690164"/>
    <lineage>
        <taxon>Bacteria</taxon>
        <taxon>Pseudomonadati</taxon>
        <taxon>Pseudomonadota</taxon>
        <taxon>Alphaproteobacteria</taxon>
        <taxon>Hyphomicrobiales</taxon>
        <taxon>Salinarimonadaceae</taxon>
        <taxon>Salinarimonas</taxon>
    </lineage>
</organism>
<reference evidence="7 8" key="1">
    <citation type="journal article" date="2014" name="Int. J. Syst. Evol. Microbiol.">
        <title>Complete genome sequence of Corynebacterium casei LMG S-19264T (=DSM 44701T), isolated from a smear-ripened cheese.</title>
        <authorList>
            <consortium name="US DOE Joint Genome Institute (JGI-PGF)"/>
            <person name="Walter F."/>
            <person name="Albersmeier A."/>
            <person name="Kalinowski J."/>
            <person name="Ruckert C."/>
        </authorList>
    </citation>
    <scope>NUCLEOTIDE SEQUENCE [LARGE SCALE GENOMIC DNA]</scope>
    <source>
        <strain evidence="7 8">CGMCC 1.9161</strain>
    </source>
</reference>
<evidence type="ECO:0000256" key="2">
    <source>
        <dbReference type="ARBA" id="ARBA00022475"/>
    </source>
</evidence>
<feature type="transmembrane region" description="Helical" evidence="6">
    <location>
        <begin position="242"/>
        <end position="269"/>
    </location>
</feature>
<dbReference type="Proteomes" id="UP000600449">
    <property type="component" value="Unassembled WGS sequence"/>
</dbReference>
<dbReference type="Pfam" id="PF02653">
    <property type="entry name" value="BPD_transp_2"/>
    <property type="match status" value="1"/>
</dbReference>
<evidence type="ECO:0000256" key="3">
    <source>
        <dbReference type="ARBA" id="ARBA00022692"/>
    </source>
</evidence>
<protein>
    <submittedName>
        <fullName evidence="7">Branched-chain amino acid ABC transporter permease</fullName>
    </submittedName>
</protein>
<keyword evidence="8" id="KW-1185">Reference proteome</keyword>
<dbReference type="EMBL" id="BMMF01000001">
    <property type="protein sequence ID" value="GGK20930.1"/>
    <property type="molecule type" value="Genomic_DNA"/>
</dbReference>
<dbReference type="GO" id="GO:0015658">
    <property type="term" value="F:branched-chain amino acid transmembrane transporter activity"/>
    <property type="evidence" value="ECO:0007669"/>
    <property type="project" value="InterPro"/>
</dbReference>
<keyword evidence="3 6" id="KW-0812">Transmembrane</keyword>
<evidence type="ECO:0000313" key="7">
    <source>
        <dbReference type="EMBL" id="GGK20930.1"/>
    </source>
</evidence>
<feature type="transmembrane region" description="Helical" evidence="6">
    <location>
        <begin position="275"/>
        <end position="294"/>
    </location>
</feature>
<dbReference type="PANTHER" id="PTHR30482:SF17">
    <property type="entry name" value="ABC TRANSPORTER ATP-BINDING PROTEIN"/>
    <property type="match status" value="1"/>
</dbReference>
<dbReference type="RefSeq" id="WP_210317555.1">
    <property type="nucleotide sequence ID" value="NZ_BMMF01000001.1"/>
</dbReference>
<evidence type="ECO:0000256" key="6">
    <source>
        <dbReference type="SAM" id="Phobius"/>
    </source>
</evidence>
<sequence>MGMRSLLLALGALALLALVPFFPQVVYPVFAMRVMCLALFACAFNILLGHTGILSFGHAAFFGSAAYFCGYMLKELGLSPEIGIVTGVAAASLLGAIFGALATRRSGIYLAMITLALSQLVYFLFLRLPWTHAEDGMQQIPRGVLLGILDLDDDVTLYFVVLVLTLAGLALVHRIVNSPFGEVLRAIREHEPRAISLGYPVARYKILAFTLSAGLSGLAGSLKVIVYQVASLRDVHWSMSGDVILMTLLGGMNSVFGPVIGAALISSLYHYFDALGGWVTIMVGAIFIACVLTFRRGIVGELEAALATRRSTTSANDEKDGTNATN</sequence>
<evidence type="ECO:0000256" key="5">
    <source>
        <dbReference type="ARBA" id="ARBA00023136"/>
    </source>
</evidence>
<name>A0A917Q4K5_9HYPH</name>
<keyword evidence="4 6" id="KW-1133">Transmembrane helix</keyword>
<dbReference type="CDD" id="cd06581">
    <property type="entry name" value="TM_PBP1_LivM_like"/>
    <property type="match status" value="1"/>
</dbReference>
<feature type="transmembrane region" description="Helical" evidence="6">
    <location>
        <begin position="47"/>
        <end position="70"/>
    </location>
</feature>
<dbReference type="AlphaFoldDB" id="A0A917Q4K5"/>
<keyword evidence="2" id="KW-1003">Cell membrane</keyword>
<dbReference type="InterPro" id="IPR043428">
    <property type="entry name" value="LivM-like"/>
</dbReference>
<comment type="subcellular location">
    <subcellularLocation>
        <location evidence="1">Cell membrane</location>
        <topology evidence="1">Multi-pass membrane protein</topology>
    </subcellularLocation>
</comment>
<keyword evidence="5 6" id="KW-0472">Membrane</keyword>
<dbReference type="GO" id="GO:0005886">
    <property type="term" value="C:plasma membrane"/>
    <property type="evidence" value="ECO:0007669"/>
    <property type="project" value="UniProtKB-SubCell"/>
</dbReference>
<gene>
    <name evidence="7" type="ORF">GCM10011322_04460</name>
</gene>
<feature type="transmembrane region" description="Helical" evidence="6">
    <location>
        <begin position="108"/>
        <end position="128"/>
    </location>
</feature>
<evidence type="ECO:0000256" key="4">
    <source>
        <dbReference type="ARBA" id="ARBA00022989"/>
    </source>
</evidence>
<accession>A0A917Q4K5</accession>
<evidence type="ECO:0000313" key="8">
    <source>
        <dbReference type="Proteomes" id="UP000600449"/>
    </source>
</evidence>
<feature type="transmembrane region" description="Helical" evidence="6">
    <location>
        <begin position="155"/>
        <end position="176"/>
    </location>
</feature>
<dbReference type="PANTHER" id="PTHR30482">
    <property type="entry name" value="HIGH-AFFINITY BRANCHED-CHAIN AMINO ACID TRANSPORT SYSTEM PERMEASE"/>
    <property type="match status" value="1"/>
</dbReference>
<feature type="transmembrane region" description="Helical" evidence="6">
    <location>
        <begin position="206"/>
        <end position="230"/>
    </location>
</feature>